<reference evidence="2" key="3">
    <citation type="submission" date="2020-12" db="UniProtKB">
        <authorList>
            <consortium name="EnsemblPlants"/>
        </authorList>
    </citation>
    <scope>IDENTIFICATION</scope>
</reference>
<dbReference type="Gramene" id="Pp3c14_16040V3.2">
    <property type="protein sequence ID" value="PAC:32962823.CDS.1"/>
    <property type="gene ID" value="Pp3c14_16040"/>
</dbReference>
<dbReference type="Gramene" id="Pp3c14_16040V3.1">
    <property type="protein sequence ID" value="PAC:32962822.CDS.1"/>
    <property type="gene ID" value="Pp3c14_16040"/>
</dbReference>
<reference evidence="1 3" key="2">
    <citation type="journal article" date="2018" name="Plant J.">
        <title>The Physcomitrella patens chromosome-scale assembly reveals moss genome structure and evolution.</title>
        <authorList>
            <person name="Lang D."/>
            <person name="Ullrich K.K."/>
            <person name="Murat F."/>
            <person name="Fuchs J."/>
            <person name="Jenkins J."/>
            <person name="Haas F.B."/>
            <person name="Piednoel M."/>
            <person name="Gundlach H."/>
            <person name="Van Bel M."/>
            <person name="Meyberg R."/>
            <person name="Vives C."/>
            <person name="Morata J."/>
            <person name="Symeonidi A."/>
            <person name="Hiss M."/>
            <person name="Muchero W."/>
            <person name="Kamisugi Y."/>
            <person name="Saleh O."/>
            <person name="Blanc G."/>
            <person name="Decker E.L."/>
            <person name="van Gessel N."/>
            <person name="Grimwood J."/>
            <person name="Hayes R.D."/>
            <person name="Graham S.W."/>
            <person name="Gunter L.E."/>
            <person name="McDaniel S.F."/>
            <person name="Hoernstein S.N.W."/>
            <person name="Larsson A."/>
            <person name="Li F.W."/>
            <person name="Perroud P.F."/>
            <person name="Phillips J."/>
            <person name="Ranjan P."/>
            <person name="Rokshar D.S."/>
            <person name="Rothfels C.J."/>
            <person name="Schneider L."/>
            <person name="Shu S."/>
            <person name="Stevenson D.W."/>
            <person name="Thummler F."/>
            <person name="Tillich M."/>
            <person name="Villarreal Aguilar J.C."/>
            <person name="Widiez T."/>
            <person name="Wong G.K."/>
            <person name="Wymore A."/>
            <person name="Zhang Y."/>
            <person name="Zimmer A.D."/>
            <person name="Quatrano R.S."/>
            <person name="Mayer K.F.X."/>
            <person name="Goodstein D."/>
            <person name="Casacuberta J.M."/>
            <person name="Vandepoele K."/>
            <person name="Reski R."/>
            <person name="Cuming A.C."/>
            <person name="Tuskan G.A."/>
            <person name="Maumus F."/>
            <person name="Salse J."/>
            <person name="Schmutz J."/>
            <person name="Rensing S.A."/>
        </authorList>
    </citation>
    <scope>NUCLEOTIDE SEQUENCE [LARGE SCALE GENOMIC DNA]</scope>
    <source>
        <strain evidence="2 3">cv. Gransden 2004</strain>
    </source>
</reference>
<protein>
    <submittedName>
        <fullName evidence="1 2">Uncharacterized protein</fullName>
    </submittedName>
</protein>
<dbReference type="EnsemblPlants" id="Pp3c14_16040V3.1">
    <property type="protein sequence ID" value="PAC:32962822.CDS.1"/>
    <property type="gene ID" value="Pp3c14_16040"/>
</dbReference>
<reference evidence="1 3" key="1">
    <citation type="journal article" date="2008" name="Science">
        <title>The Physcomitrella genome reveals evolutionary insights into the conquest of land by plants.</title>
        <authorList>
            <person name="Rensing S."/>
            <person name="Lang D."/>
            <person name="Zimmer A."/>
            <person name="Terry A."/>
            <person name="Salamov A."/>
            <person name="Shapiro H."/>
            <person name="Nishiyama T."/>
            <person name="Perroud P.-F."/>
            <person name="Lindquist E."/>
            <person name="Kamisugi Y."/>
            <person name="Tanahashi T."/>
            <person name="Sakakibara K."/>
            <person name="Fujita T."/>
            <person name="Oishi K."/>
            <person name="Shin-I T."/>
            <person name="Kuroki Y."/>
            <person name="Toyoda A."/>
            <person name="Suzuki Y."/>
            <person name="Hashimoto A."/>
            <person name="Yamaguchi K."/>
            <person name="Sugano A."/>
            <person name="Kohara Y."/>
            <person name="Fujiyama A."/>
            <person name="Anterola A."/>
            <person name="Aoki S."/>
            <person name="Ashton N."/>
            <person name="Barbazuk W.B."/>
            <person name="Barker E."/>
            <person name="Bennetzen J."/>
            <person name="Bezanilla M."/>
            <person name="Blankenship R."/>
            <person name="Cho S.H."/>
            <person name="Dutcher S."/>
            <person name="Estelle M."/>
            <person name="Fawcett J.A."/>
            <person name="Gundlach H."/>
            <person name="Hanada K."/>
            <person name="Heyl A."/>
            <person name="Hicks K.A."/>
            <person name="Hugh J."/>
            <person name="Lohr M."/>
            <person name="Mayer K."/>
            <person name="Melkozernov A."/>
            <person name="Murata T."/>
            <person name="Nelson D."/>
            <person name="Pils B."/>
            <person name="Prigge M."/>
            <person name="Reiss B."/>
            <person name="Renner T."/>
            <person name="Rombauts S."/>
            <person name="Rushton P."/>
            <person name="Sanderfoot A."/>
            <person name="Schween G."/>
            <person name="Shiu S.-H."/>
            <person name="Stueber K."/>
            <person name="Theodoulou F.L."/>
            <person name="Tu H."/>
            <person name="Van de Peer Y."/>
            <person name="Verrier P.J."/>
            <person name="Waters E."/>
            <person name="Wood A."/>
            <person name="Yang L."/>
            <person name="Cove D."/>
            <person name="Cuming A."/>
            <person name="Hasebe M."/>
            <person name="Lucas S."/>
            <person name="Mishler D.B."/>
            <person name="Reski R."/>
            <person name="Grigoriev I."/>
            <person name="Quatrano R.S."/>
            <person name="Boore J.L."/>
        </authorList>
    </citation>
    <scope>NUCLEOTIDE SEQUENCE [LARGE SCALE GENOMIC DNA]</scope>
    <source>
        <strain evidence="2 3">cv. Gransden 2004</strain>
    </source>
</reference>
<gene>
    <name evidence="1" type="ORF">PHYPA_018591</name>
</gene>
<dbReference type="EMBL" id="ABEU02000014">
    <property type="protein sequence ID" value="PNR41188.1"/>
    <property type="molecule type" value="Genomic_DNA"/>
</dbReference>
<name>A0A2K1JI11_PHYPA</name>
<organism evidence="1">
    <name type="scientific">Physcomitrium patens</name>
    <name type="common">Spreading-leaved earth moss</name>
    <name type="synonym">Physcomitrella patens</name>
    <dbReference type="NCBI Taxonomy" id="3218"/>
    <lineage>
        <taxon>Eukaryota</taxon>
        <taxon>Viridiplantae</taxon>
        <taxon>Streptophyta</taxon>
        <taxon>Embryophyta</taxon>
        <taxon>Bryophyta</taxon>
        <taxon>Bryophytina</taxon>
        <taxon>Bryopsida</taxon>
        <taxon>Funariidae</taxon>
        <taxon>Funariales</taxon>
        <taxon>Funariaceae</taxon>
        <taxon>Physcomitrium</taxon>
    </lineage>
</organism>
<evidence type="ECO:0000313" key="2">
    <source>
        <dbReference type="EnsemblPlants" id="PAC:32962822.CDS.1"/>
    </source>
</evidence>
<dbReference type="InParanoid" id="A0A2K1JI11"/>
<proteinExistence type="predicted"/>
<dbReference type="PaxDb" id="3218-PP1S209_1V6.1"/>
<dbReference type="EnsemblPlants" id="Pp3c14_16040V3.2">
    <property type="protein sequence ID" value="PAC:32962823.CDS.1"/>
    <property type="gene ID" value="Pp3c14_16040"/>
</dbReference>
<evidence type="ECO:0000313" key="1">
    <source>
        <dbReference type="EMBL" id="PNR41188.1"/>
    </source>
</evidence>
<dbReference type="AlphaFoldDB" id="A0A2K1JI11"/>
<evidence type="ECO:0000313" key="3">
    <source>
        <dbReference type="Proteomes" id="UP000006727"/>
    </source>
</evidence>
<accession>A0A2K1JI11</accession>
<keyword evidence="3" id="KW-1185">Reference proteome</keyword>
<sequence>MNVVAVVCYVANRRRIVVTDSIDPMLETRHITTPLFHPFHDLRFLNAFVYHLTSLSQDSYSLVMHRAMRKSLIPRLLRSSNCSDEAQQEVFRILHLCVYAAHLEASSSSILRLRCACDRAKQKFVCHVRLDSAAGTDEGSHM</sequence>
<dbReference type="Proteomes" id="UP000006727">
    <property type="component" value="Chromosome 14"/>
</dbReference>